<protein>
    <submittedName>
        <fullName evidence="2">Uncharacterized protein</fullName>
    </submittedName>
</protein>
<evidence type="ECO:0000313" key="2">
    <source>
        <dbReference type="EMBL" id="KAF8438891.1"/>
    </source>
</evidence>
<feature type="compositionally biased region" description="Pro residues" evidence="1">
    <location>
        <begin position="61"/>
        <end position="70"/>
    </location>
</feature>
<feature type="compositionally biased region" description="Polar residues" evidence="1">
    <location>
        <begin position="1"/>
        <end position="26"/>
    </location>
</feature>
<proteinExistence type="predicted"/>
<organism evidence="2 3">
    <name type="scientific">Boletus edulis BED1</name>
    <dbReference type="NCBI Taxonomy" id="1328754"/>
    <lineage>
        <taxon>Eukaryota</taxon>
        <taxon>Fungi</taxon>
        <taxon>Dikarya</taxon>
        <taxon>Basidiomycota</taxon>
        <taxon>Agaricomycotina</taxon>
        <taxon>Agaricomycetes</taxon>
        <taxon>Agaricomycetidae</taxon>
        <taxon>Boletales</taxon>
        <taxon>Boletineae</taxon>
        <taxon>Boletaceae</taxon>
        <taxon>Boletoideae</taxon>
        <taxon>Boletus</taxon>
    </lineage>
</organism>
<feature type="compositionally biased region" description="Low complexity" evidence="1">
    <location>
        <begin position="46"/>
        <end position="60"/>
    </location>
</feature>
<name>A0AAD4BT15_BOLED</name>
<evidence type="ECO:0000256" key="1">
    <source>
        <dbReference type="SAM" id="MobiDB-lite"/>
    </source>
</evidence>
<dbReference type="Proteomes" id="UP001194468">
    <property type="component" value="Unassembled WGS sequence"/>
</dbReference>
<reference evidence="2" key="1">
    <citation type="submission" date="2019-10" db="EMBL/GenBank/DDBJ databases">
        <authorList>
            <consortium name="DOE Joint Genome Institute"/>
            <person name="Kuo A."/>
            <person name="Miyauchi S."/>
            <person name="Kiss E."/>
            <person name="Drula E."/>
            <person name="Kohler A."/>
            <person name="Sanchez-Garcia M."/>
            <person name="Andreopoulos B."/>
            <person name="Barry K.W."/>
            <person name="Bonito G."/>
            <person name="Buee M."/>
            <person name="Carver A."/>
            <person name="Chen C."/>
            <person name="Cichocki N."/>
            <person name="Clum A."/>
            <person name="Culley D."/>
            <person name="Crous P.W."/>
            <person name="Fauchery L."/>
            <person name="Girlanda M."/>
            <person name="Hayes R."/>
            <person name="Keri Z."/>
            <person name="LaButti K."/>
            <person name="Lipzen A."/>
            <person name="Lombard V."/>
            <person name="Magnuson J."/>
            <person name="Maillard F."/>
            <person name="Morin E."/>
            <person name="Murat C."/>
            <person name="Nolan M."/>
            <person name="Ohm R."/>
            <person name="Pangilinan J."/>
            <person name="Pereira M."/>
            <person name="Perotto S."/>
            <person name="Peter M."/>
            <person name="Riley R."/>
            <person name="Sitrit Y."/>
            <person name="Stielow B."/>
            <person name="Szollosi G."/>
            <person name="Zifcakova L."/>
            <person name="Stursova M."/>
            <person name="Spatafora J.W."/>
            <person name="Tedersoo L."/>
            <person name="Vaario L.-M."/>
            <person name="Yamada A."/>
            <person name="Yan M."/>
            <person name="Wang P."/>
            <person name="Xu J."/>
            <person name="Bruns T."/>
            <person name="Baldrian P."/>
            <person name="Vilgalys R."/>
            <person name="Henrissat B."/>
            <person name="Grigoriev I.V."/>
            <person name="Hibbett D."/>
            <person name="Nagy L.G."/>
            <person name="Martin F.M."/>
        </authorList>
    </citation>
    <scope>NUCLEOTIDE SEQUENCE</scope>
    <source>
        <strain evidence="2">BED1</strain>
    </source>
</reference>
<evidence type="ECO:0000313" key="3">
    <source>
        <dbReference type="Proteomes" id="UP001194468"/>
    </source>
</evidence>
<reference evidence="2" key="2">
    <citation type="journal article" date="2020" name="Nat. Commun.">
        <title>Large-scale genome sequencing of mycorrhizal fungi provides insights into the early evolution of symbiotic traits.</title>
        <authorList>
            <person name="Miyauchi S."/>
            <person name="Kiss E."/>
            <person name="Kuo A."/>
            <person name="Drula E."/>
            <person name="Kohler A."/>
            <person name="Sanchez-Garcia M."/>
            <person name="Morin E."/>
            <person name="Andreopoulos B."/>
            <person name="Barry K.W."/>
            <person name="Bonito G."/>
            <person name="Buee M."/>
            <person name="Carver A."/>
            <person name="Chen C."/>
            <person name="Cichocki N."/>
            <person name="Clum A."/>
            <person name="Culley D."/>
            <person name="Crous P.W."/>
            <person name="Fauchery L."/>
            <person name="Girlanda M."/>
            <person name="Hayes R.D."/>
            <person name="Keri Z."/>
            <person name="LaButti K."/>
            <person name="Lipzen A."/>
            <person name="Lombard V."/>
            <person name="Magnuson J."/>
            <person name="Maillard F."/>
            <person name="Murat C."/>
            <person name="Nolan M."/>
            <person name="Ohm R.A."/>
            <person name="Pangilinan J."/>
            <person name="Pereira M.F."/>
            <person name="Perotto S."/>
            <person name="Peter M."/>
            <person name="Pfister S."/>
            <person name="Riley R."/>
            <person name="Sitrit Y."/>
            <person name="Stielow J.B."/>
            <person name="Szollosi G."/>
            <person name="Zifcakova L."/>
            <person name="Stursova M."/>
            <person name="Spatafora J.W."/>
            <person name="Tedersoo L."/>
            <person name="Vaario L.M."/>
            <person name="Yamada A."/>
            <person name="Yan M."/>
            <person name="Wang P."/>
            <person name="Xu J."/>
            <person name="Bruns T."/>
            <person name="Baldrian P."/>
            <person name="Vilgalys R."/>
            <person name="Dunand C."/>
            <person name="Henrissat B."/>
            <person name="Grigoriev I.V."/>
            <person name="Hibbett D."/>
            <person name="Nagy L.G."/>
            <person name="Martin F.M."/>
        </authorList>
    </citation>
    <scope>NUCLEOTIDE SEQUENCE</scope>
    <source>
        <strain evidence="2">BED1</strain>
    </source>
</reference>
<dbReference type="EMBL" id="WHUW01000015">
    <property type="protein sequence ID" value="KAF8438891.1"/>
    <property type="molecule type" value="Genomic_DNA"/>
</dbReference>
<gene>
    <name evidence="2" type="ORF">L210DRAFT_2232379</name>
</gene>
<sequence>MFVSPSSLTLNSFPAGSTPASITSATAYPFPDLQPSSTPFAPPPNHSSIPSSHTYSSPGSRSPPPSPMPPGAVIHPHYLSALSAIVLSSPPDPSTSPTSDSPTTDTRTSAGFTFTPTFTPPFPITPTTQNSSSPATVSSFSSFHSASSPLPSSPVSTLSNLPSTSTTGKSFTAPEPTTTSYLFFRAKEELPLILSPQVVC</sequence>
<feature type="compositionally biased region" description="Low complexity" evidence="1">
    <location>
        <begin position="125"/>
        <end position="167"/>
    </location>
</feature>
<comment type="caution">
    <text evidence="2">The sequence shown here is derived from an EMBL/GenBank/DDBJ whole genome shotgun (WGS) entry which is preliminary data.</text>
</comment>
<dbReference type="AlphaFoldDB" id="A0AAD4BT15"/>
<feature type="region of interest" description="Disordered" evidence="1">
    <location>
        <begin position="87"/>
        <end position="173"/>
    </location>
</feature>
<accession>A0AAD4BT15</accession>
<feature type="compositionally biased region" description="Low complexity" evidence="1">
    <location>
        <begin position="95"/>
        <end position="117"/>
    </location>
</feature>
<keyword evidence="3" id="KW-1185">Reference proteome</keyword>
<feature type="region of interest" description="Disordered" evidence="1">
    <location>
        <begin position="1"/>
        <end position="74"/>
    </location>
</feature>